<keyword evidence="2" id="KW-1185">Reference proteome</keyword>
<dbReference type="AlphaFoldDB" id="A0AAW4FY06"/>
<dbReference type="EMBL" id="WXFA01000073">
    <property type="protein sequence ID" value="MBM3096140.1"/>
    <property type="molecule type" value="Genomic_DNA"/>
</dbReference>
<evidence type="ECO:0000313" key="1">
    <source>
        <dbReference type="EMBL" id="MBM3096140.1"/>
    </source>
</evidence>
<name>A0AAW4FY06_9HYPH</name>
<proteinExistence type="predicted"/>
<dbReference type="Proteomes" id="UP000744980">
    <property type="component" value="Unassembled WGS sequence"/>
</dbReference>
<reference evidence="1 2" key="1">
    <citation type="submission" date="2020-01" db="EMBL/GenBank/DDBJ databases">
        <title>Draft genome assembly of Ensifer adhaerens T173.</title>
        <authorList>
            <person name="Craig J.E."/>
            <person name="Stinchcombe J.R."/>
        </authorList>
    </citation>
    <scope>NUCLEOTIDE SEQUENCE [LARGE SCALE GENOMIC DNA]</scope>
    <source>
        <strain evidence="1 2">T173</strain>
    </source>
</reference>
<dbReference type="Pfam" id="PF07439">
    <property type="entry name" value="DUF1515"/>
    <property type="match status" value="1"/>
</dbReference>
<evidence type="ECO:0000313" key="2">
    <source>
        <dbReference type="Proteomes" id="UP000744980"/>
    </source>
</evidence>
<accession>A0AAW4FY06</accession>
<sequence>MHRRMDELVGRVGHLQTSTATIVADVAEMKPFTDDVKRWKLMGRCARGHRYCGDGSPREFRRGNQAHCFCSDGAPSNPSPRA</sequence>
<comment type="caution">
    <text evidence="1">The sequence shown here is derived from an EMBL/GenBank/DDBJ whole genome shotgun (WGS) entry which is preliminary data.</text>
</comment>
<organism evidence="1 2">
    <name type="scientific">Ensifer canadensis</name>
    <dbReference type="NCBI Taxonomy" id="555315"/>
    <lineage>
        <taxon>Bacteria</taxon>
        <taxon>Pseudomonadati</taxon>
        <taxon>Pseudomonadota</taxon>
        <taxon>Alphaproteobacteria</taxon>
        <taxon>Hyphomicrobiales</taxon>
        <taxon>Rhizobiaceae</taxon>
        <taxon>Sinorhizobium/Ensifer group</taxon>
        <taxon>Ensifer</taxon>
    </lineage>
</organism>
<protein>
    <submittedName>
        <fullName evidence="1">DUF1515 domain-containing protein</fullName>
    </submittedName>
</protein>
<gene>
    <name evidence="1" type="ORF">GFB56_36360</name>
</gene>
<dbReference type="InterPro" id="IPR010889">
    <property type="entry name" value="DUF1515"/>
</dbReference>